<feature type="compositionally biased region" description="Pro residues" evidence="3">
    <location>
        <begin position="385"/>
        <end position="400"/>
    </location>
</feature>
<dbReference type="FunFam" id="1.10.10.60:FF:000032">
    <property type="entry name" value="Zinc finger and SCAN domain-containing 20"/>
    <property type="match status" value="1"/>
</dbReference>
<evidence type="ECO:0000259" key="5">
    <source>
        <dbReference type="Pfam" id="PF13837"/>
    </source>
</evidence>
<feature type="coiled-coil region" evidence="2">
    <location>
        <begin position="312"/>
        <end position="341"/>
    </location>
</feature>
<feature type="compositionally biased region" description="Low complexity" evidence="3">
    <location>
        <begin position="123"/>
        <end position="140"/>
    </location>
</feature>
<name>A0AAD8YXQ9_9TELE</name>
<dbReference type="Pfam" id="PF00155">
    <property type="entry name" value="Aminotran_1_2"/>
    <property type="match status" value="1"/>
</dbReference>
<evidence type="ECO:0000313" key="6">
    <source>
        <dbReference type="EMBL" id="KAK1788905.1"/>
    </source>
</evidence>
<dbReference type="InterPro" id="IPR015421">
    <property type="entry name" value="PyrdxlP-dep_Trfase_major"/>
</dbReference>
<accession>A0AAD8YXQ9</accession>
<dbReference type="InterPro" id="IPR044822">
    <property type="entry name" value="Myb_DNA-bind_4"/>
</dbReference>
<dbReference type="PANTHER" id="PTHR43795:SF17">
    <property type="entry name" value="1-AMINOCYCLOPROPANE-1-CARBOXYLATE SYNTHASE-LIKE PROTEIN 1"/>
    <property type="match status" value="1"/>
</dbReference>
<dbReference type="GO" id="GO:0030170">
    <property type="term" value="F:pyridoxal phosphate binding"/>
    <property type="evidence" value="ECO:0007669"/>
    <property type="project" value="InterPro"/>
</dbReference>
<dbReference type="GO" id="GO:0008483">
    <property type="term" value="F:transaminase activity"/>
    <property type="evidence" value="ECO:0007669"/>
    <property type="project" value="TreeGrafter"/>
</dbReference>
<feature type="domain" description="Myb/SANT-like DNA-binding" evidence="5">
    <location>
        <begin position="12"/>
        <end position="99"/>
    </location>
</feature>
<evidence type="ECO:0000256" key="1">
    <source>
        <dbReference type="ARBA" id="ARBA00022898"/>
    </source>
</evidence>
<feature type="region of interest" description="Disordered" evidence="3">
    <location>
        <begin position="120"/>
        <end position="140"/>
    </location>
</feature>
<dbReference type="Gene3D" id="3.90.1150.10">
    <property type="entry name" value="Aspartate Aminotransferase, domain 1"/>
    <property type="match status" value="2"/>
</dbReference>
<dbReference type="SUPFAM" id="SSF53383">
    <property type="entry name" value="PLP-dependent transferases"/>
    <property type="match status" value="1"/>
</dbReference>
<dbReference type="Gene3D" id="1.10.10.60">
    <property type="entry name" value="Homeodomain-like"/>
    <property type="match status" value="1"/>
</dbReference>
<keyword evidence="1" id="KW-0663">Pyridoxal phosphate</keyword>
<dbReference type="Proteomes" id="UP001239994">
    <property type="component" value="Unassembled WGS sequence"/>
</dbReference>
<dbReference type="PANTHER" id="PTHR43795">
    <property type="entry name" value="BIFUNCTIONAL ASPARTATE AMINOTRANSFERASE AND GLUTAMATE/ASPARTATE-PREPHENATE AMINOTRANSFERASE-RELATED"/>
    <property type="match status" value="1"/>
</dbReference>
<sequence length="1028" mass="113606">MDFHGKKYERGSNWSEPEVVELLQLWSDEAVQNELESCLRNQHVFNRIAVALHGRGIYRTGDQCREKIKKLKLEYRRIKENQKTLRGGRAWKFYEVIDRVLSNRATSSSYCTMWGSASVHQVPPGSSSSEPYSHGSPHGSAFANAAAGTFMFHRPPNPGELLEVKREDLTADEELLSCAPTPRPELLYQIGSEDEHDADSKSAGPDAEEFGEMARGGGAAHAGSSPSAFSEHNVAGSSGTGVSPATAAVVNRDRGSHSDTEDPKGSGTFRQRKRRRAGRAGRGGMGGSRLLESALAGFLSWQRVMEERYLSLEEARLQQEVRAEERREQQEERRAKQEREHELRLLSIFAGALTAVGGGTNQDGAVPCTDASGSPSAPAEEEPEPVPAPEQAPSPQPAQHPSPGLSTVTPAPGMLWADQALQLSVYLSGRGNNIRRHQGILQEGYTLYYANQHDESCNPGGIINMGTSENKLCFDLLKERLAQPDMLLMEPCLLQYPDWKGHRFLREEVAKFLSEHCCPSSPLDADNVVVMNGCGSLFCAVAAVLCDPDDAILIPTPFYGVITEDVSLYSGVKLYHVPLDSKPLGKDRPFHLTAEKLDQALQRAKHQGVNVRALVLINPHNPLGEIYTSEEMNSFLKFAKEHVLHVIVDEIYMLSVFGEDISFHSVLSLDRLPDPQRTHVIWGLSKDFAMAGVRVGVVYSENTDLVQALDRLGNLHGVGGPTQHQVALMLRDHEWVNDVFLPENRRRLREAHGFVSSQLTKLGIPYLHRGAGFFIWADFSKSSLRAFFSLGFDLQCPLSYSNGVAHPCPRPQCVILGWITRAAFLGAPEVADFGLYLKEHSFTEELRLWRCFLTHRVLLSCGQAFSCSSPGWFRIVFSDQQRRLQLGLKRIRETLEELQGSSSMADCEGSEGDVGEGCRPTETITETEGKSDEDNTKDATSEPFSTPTIVHCGGTGAEAKRSSLADEDFGIFNGQSSSNSESLDSLIGALRRQIHSSNWLEKNRPELAPGEDLTQMNVFKDLLDRARM</sequence>
<evidence type="ECO:0000256" key="3">
    <source>
        <dbReference type="SAM" id="MobiDB-lite"/>
    </source>
</evidence>
<evidence type="ECO:0000256" key="2">
    <source>
        <dbReference type="SAM" id="Coils"/>
    </source>
</evidence>
<feature type="region of interest" description="Disordered" evidence="3">
    <location>
        <begin position="902"/>
        <end position="952"/>
    </location>
</feature>
<dbReference type="InterPro" id="IPR015424">
    <property type="entry name" value="PyrdxlP-dep_Trfase"/>
</dbReference>
<keyword evidence="2" id="KW-0175">Coiled coil</keyword>
<dbReference type="InterPro" id="IPR050478">
    <property type="entry name" value="Ethylene_sulfur-biosynth"/>
</dbReference>
<dbReference type="InterPro" id="IPR015422">
    <property type="entry name" value="PyrdxlP-dep_Trfase_small"/>
</dbReference>
<dbReference type="Pfam" id="PF13837">
    <property type="entry name" value="Myb_DNA-bind_4"/>
    <property type="match status" value="1"/>
</dbReference>
<feature type="compositionally biased region" description="Basic and acidic residues" evidence="3">
    <location>
        <begin position="927"/>
        <end position="940"/>
    </location>
</feature>
<reference evidence="6" key="1">
    <citation type="submission" date="2023-03" db="EMBL/GenBank/DDBJ databases">
        <title>Electrophorus voltai genome.</title>
        <authorList>
            <person name="Bian C."/>
        </authorList>
    </citation>
    <scope>NUCLEOTIDE SEQUENCE</scope>
    <source>
        <strain evidence="6">CB-2022</strain>
        <tissue evidence="6">Muscle</tissue>
    </source>
</reference>
<feature type="region of interest" description="Disordered" evidence="3">
    <location>
        <begin position="193"/>
        <end position="288"/>
    </location>
</feature>
<dbReference type="CDD" id="cd00609">
    <property type="entry name" value="AAT_like"/>
    <property type="match status" value="1"/>
</dbReference>
<proteinExistence type="predicted"/>
<evidence type="ECO:0000259" key="4">
    <source>
        <dbReference type="Pfam" id="PF00155"/>
    </source>
</evidence>
<feature type="domain" description="Aminotransferase class I/classII large" evidence="4">
    <location>
        <begin position="468"/>
        <end position="878"/>
    </location>
</feature>
<feature type="compositionally biased region" description="Low complexity" evidence="3">
    <location>
        <begin position="221"/>
        <end position="230"/>
    </location>
</feature>
<dbReference type="GO" id="GO:0006520">
    <property type="term" value="P:amino acid metabolic process"/>
    <property type="evidence" value="ECO:0007669"/>
    <property type="project" value="TreeGrafter"/>
</dbReference>
<keyword evidence="7" id="KW-1185">Reference proteome</keyword>
<dbReference type="EMBL" id="JAROKS010000022">
    <property type="protein sequence ID" value="KAK1788905.1"/>
    <property type="molecule type" value="Genomic_DNA"/>
</dbReference>
<feature type="compositionally biased region" description="Basic residues" evidence="3">
    <location>
        <begin position="270"/>
        <end position="279"/>
    </location>
</feature>
<dbReference type="AlphaFoldDB" id="A0AAD8YXQ9"/>
<comment type="caution">
    <text evidence="6">The sequence shown here is derived from an EMBL/GenBank/DDBJ whole genome shotgun (WGS) entry which is preliminary data.</text>
</comment>
<dbReference type="Gene3D" id="3.40.640.10">
    <property type="entry name" value="Type I PLP-dependent aspartate aminotransferase-like (Major domain)"/>
    <property type="match status" value="1"/>
</dbReference>
<organism evidence="6 7">
    <name type="scientific">Electrophorus voltai</name>
    <dbReference type="NCBI Taxonomy" id="2609070"/>
    <lineage>
        <taxon>Eukaryota</taxon>
        <taxon>Metazoa</taxon>
        <taxon>Chordata</taxon>
        <taxon>Craniata</taxon>
        <taxon>Vertebrata</taxon>
        <taxon>Euteleostomi</taxon>
        <taxon>Actinopterygii</taxon>
        <taxon>Neopterygii</taxon>
        <taxon>Teleostei</taxon>
        <taxon>Ostariophysi</taxon>
        <taxon>Gymnotiformes</taxon>
        <taxon>Gymnotoidei</taxon>
        <taxon>Gymnotidae</taxon>
        <taxon>Electrophorus</taxon>
    </lineage>
</organism>
<protein>
    <recommendedName>
        <fullName evidence="8">Aminotransferase class I/classII domain-containing protein</fullName>
    </recommendedName>
</protein>
<feature type="region of interest" description="Disordered" evidence="3">
    <location>
        <begin position="360"/>
        <end position="411"/>
    </location>
</feature>
<dbReference type="InterPro" id="IPR004839">
    <property type="entry name" value="Aminotransferase_I/II_large"/>
</dbReference>
<feature type="compositionally biased region" description="Basic and acidic residues" evidence="3">
    <location>
        <begin position="251"/>
        <end position="264"/>
    </location>
</feature>
<gene>
    <name evidence="6" type="ORF">P4O66_015809</name>
</gene>
<evidence type="ECO:0000313" key="7">
    <source>
        <dbReference type="Proteomes" id="UP001239994"/>
    </source>
</evidence>
<evidence type="ECO:0008006" key="8">
    <source>
        <dbReference type="Google" id="ProtNLM"/>
    </source>
</evidence>
<dbReference type="PRINTS" id="PR00753">
    <property type="entry name" value="ACCSYNTHASE"/>
</dbReference>